<protein>
    <recommendedName>
        <fullName evidence="4">CsbD family protein</fullName>
    </recommendedName>
</protein>
<sequence>MSGGSRHKTALEATGARLGEMLQRALADRLARRAGEDRDDLRRADGVVPKGGAERVAGADGSRAERNAQAPAFGLTEDEGKSR</sequence>
<dbReference type="Proteomes" id="UP000309667">
    <property type="component" value="Unassembled WGS sequence"/>
</dbReference>
<feature type="compositionally biased region" description="Basic and acidic residues" evidence="1">
    <location>
        <begin position="32"/>
        <end position="45"/>
    </location>
</feature>
<evidence type="ECO:0000313" key="3">
    <source>
        <dbReference type="Proteomes" id="UP000309667"/>
    </source>
</evidence>
<gene>
    <name evidence="2" type="ORF">E9677_15140</name>
</gene>
<reference evidence="2 3" key="1">
    <citation type="submission" date="2019-04" db="EMBL/GenBank/DDBJ databases">
        <title>Genome sequence of strain 7209-2.</title>
        <authorList>
            <person name="Gao J."/>
            <person name="Sun J."/>
        </authorList>
    </citation>
    <scope>NUCLEOTIDE SEQUENCE [LARGE SCALE GENOMIC DNA]</scope>
    <source>
        <strain evidence="2 3">7209-2</strain>
    </source>
</reference>
<feature type="region of interest" description="Disordered" evidence="1">
    <location>
        <begin position="32"/>
        <end position="83"/>
    </location>
</feature>
<name>A0ABY2QVF9_9HYPH</name>
<dbReference type="RefSeq" id="WP_136558889.1">
    <property type="nucleotide sequence ID" value="NZ_STGT01000003.1"/>
</dbReference>
<keyword evidence="3" id="KW-1185">Reference proteome</keyword>
<evidence type="ECO:0000313" key="2">
    <source>
        <dbReference type="EMBL" id="THV14211.1"/>
    </source>
</evidence>
<evidence type="ECO:0008006" key="4">
    <source>
        <dbReference type="Google" id="ProtNLM"/>
    </source>
</evidence>
<proteinExistence type="predicted"/>
<accession>A0ABY2QVF9</accession>
<dbReference type="EMBL" id="STGT01000003">
    <property type="protein sequence ID" value="THV14211.1"/>
    <property type="molecule type" value="Genomic_DNA"/>
</dbReference>
<comment type="caution">
    <text evidence="2">The sequence shown here is derived from an EMBL/GenBank/DDBJ whole genome shotgun (WGS) entry which is preliminary data.</text>
</comment>
<evidence type="ECO:0000256" key="1">
    <source>
        <dbReference type="SAM" id="MobiDB-lite"/>
    </source>
</evidence>
<organism evidence="2 3">
    <name type="scientific">Rhizobium rhizophilum</name>
    <dbReference type="NCBI Taxonomy" id="1850373"/>
    <lineage>
        <taxon>Bacteria</taxon>
        <taxon>Pseudomonadati</taxon>
        <taxon>Pseudomonadota</taxon>
        <taxon>Alphaproteobacteria</taxon>
        <taxon>Hyphomicrobiales</taxon>
        <taxon>Rhizobiaceae</taxon>
        <taxon>Rhizobium/Agrobacterium group</taxon>
        <taxon>Rhizobium</taxon>
    </lineage>
</organism>